<dbReference type="EMBL" id="SOMN01000011">
    <property type="protein sequence ID" value="TFE26914.1"/>
    <property type="molecule type" value="Genomic_DNA"/>
</dbReference>
<dbReference type="Proteomes" id="UP000297900">
    <property type="component" value="Unassembled WGS sequence"/>
</dbReference>
<dbReference type="OrthoDB" id="9811589at2"/>
<dbReference type="RefSeq" id="WP_135152141.1">
    <property type="nucleotide sequence ID" value="NZ_SOMN01000011.1"/>
</dbReference>
<accession>A0A4Y8LXM9</accession>
<dbReference type="GO" id="GO:0032259">
    <property type="term" value="P:methylation"/>
    <property type="evidence" value="ECO:0007669"/>
    <property type="project" value="UniProtKB-KW"/>
</dbReference>
<dbReference type="CDD" id="cd02440">
    <property type="entry name" value="AdoMet_MTases"/>
    <property type="match status" value="1"/>
</dbReference>
<reference evidence="3 4" key="1">
    <citation type="submission" date="2019-03" db="EMBL/GenBank/DDBJ databases">
        <title>Cohnella endophytica sp. nov., a novel endophytic bacterium isolated from bark of Sonneratia apetala.</title>
        <authorList>
            <person name="Tuo L."/>
        </authorList>
    </citation>
    <scope>NUCLEOTIDE SEQUENCE [LARGE SCALE GENOMIC DNA]</scope>
    <source>
        <strain evidence="3 4">CCTCC AB 208254</strain>
    </source>
</reference>
<dbReference type="SUPFAM" id="SSF53335">
    <property type="entry name" value="S-adenosyl-L-methionine-dependent methyltransferases"/>
    <property type="match status" value="1"/>
</dbReference>
<dbReference type="Gene3D" id="2.20.25.110">
    <property type="entry name" value="S-adenosyl-L-methionine-dependent methyltransferases"/>
    <property type="match status" value="1"/>
</dbReference>
<gene>
    <name evidence="3" type="ORF">E2980_10470</name>
</gene>
<comment type="caution">
    <text evidence="3">The sequence shown here is derived from an EMBL/GenBank/DDBJ whole genome shotgun (WGS) entry which is preliminary data.</text>
</comment>
<feature type="domain" description="Methyltransferase" evidence="2">
    <location>
        <begin position="44"/>
        <end position="141"/>
    </location>
</feature>
<protein>
    <submittedName>
        <fullName evidence="3">Class I SAM-dependent methyltransferase</fullName>
    </submittedName>
</protein>
<dbReference type="AlphaFoldDB" id="A0A4Y8LXM9"/>
<evidence type="ECO:0000256" key="1">
    <source>
        <dbReference type="ARBA" id="ARBA00022679"/>
    </source>
</evidence>
<evidence type="ECO:0000259" key="2">
    <source>
        <dbReference type="Pfam" id="PF13649"/>
    </source>
</evidence>
<dbReference type="InterPro" id="IPR041698">
    <property type="entry name" value="Methyltransf_25"/>
</dbReference>
<dbReference type="Pfam" id="PF13649">
    <property type="entry name" value="Methyltransf_25"/>
    <property type="match status" value="1"/>
</dbReference>
<name>A0A4Y8LXM9_9BACL</name>
<dbReference type="GO" id="GO:0008168">
    <property type="term" value="F:methyltransferase activity"/>
    <property type="evidence" value="ECO:0007669"/>
    <property type="project" value="UniProtKB-KW"/>
</dbReference>
<dbReference type="PANTHER" id="PTHR43861">
    <property type="entry name" value="TRANS-ACONITATE 2-METHYLTRANSFERASE-RELATED"/>
    <property type="match status" value="1"/>
</dbReference>
<keyword evidence="3" id="KW-0489">Methyltransferase</keyword>
<organism evidence="3 4">
    <name type="scientific">Cohnella luojiensis</name>
    <dbReference type="NCBI Taxonomy" id="652876"/>
    <lineage>
        <taxon>Bacteria</taxon>
        <taxon>Bacillati</taxon>
        <taxon>Bacillota</taxon>
        <taxon>Bacilli</taxon>
        <taxon>Bacillales</taxon>
        <taxon>Paenibacillaceae</taxon>
        <taxon>Cohnella</taxon>
    </lineage>
</organism>
<evidence type="ECO:0000313" key="3">
    <source>
        <dbReference type="EMBL" id="TFE26914.1"/>
    </source>
</evidence>
<proteinExistence type="predicted"/>
<evidence type="ECO:0000313" key="4">
    <source>
        <dbReference type="Proteomes" id="UP000297900"/>
    </source>
</evidence>
<sequence>MNPWYEESFGEDYLLVYKHRDRRNAADEVGKMMAWLKLPKHSQVLDLCCGMGRHALLLAEAGYRVTGVDLSPVLLRQARVSDSNQAIRWIESDMRSLPCDASFIEAFDAVVNLFTSFGYFEEDAEQSQVLRQIRQALKPGGRFIIDYLNPQFVADHLVLFSEREVDGYSIKETRRIRNEFLTKEIVVGVPGRPTRRYKENVKLYSLNRIRDMLSKAGLALDTVYGNYDEDVYHERESPRMIMVGHRI</sequence>
<keyword evidence="1 3" id="KW-0808">Transferase</keyword>
<dbReference type="InterPro" id="IPR029063">
    <property type="entry name" value="SAM-dependent_MTases_sf"/>
</dbReference>
<dbReference type="Gene3D" id="3.40.50.150">
    <property type="entry name" value="Vaccinia Virus protein VP39"/>
    <property type="match status" value="1"/>
</dbReference>
<keyword evidence="4" id="KW-1185">Reference proteome</keyword>